<evidence type="ECO:0000313" key="10">
    <source>
        <dbReference type="EMBL" id="GAX79342.1"/>
    </source>
</evidence>
<proteinExistence type="predicted"/>
<accession>A0A250X8X2</accession>
<keyword evidence="5 6" id="KW-0067">ATP-binding</keyword>
<evidence type="ECO:0000256" key="2">
    <source>
        <dbReference type="ARBA" id="ARBA00022679"/>
    </source>
</evidence>
<evidence type="ECO:0000256" key="3">
    <source>
        <dbReference type="ARBA" id="ARBA00022741"/>
    </source>
</evidence>
<keyword evidence="3 6" id="KW-0547">Nucleotide-binding</keyword>
<dbReference type="PANTHER" id="PTHR44329">
    <property type="entry name" value="SERINE/THREONINE-PROTEIN KINASE TNNI3K-RELATED"/>
    <property type="match status" value="1"/>
</dbReference>
<comment type="caution">
    <text evidence="10">The sequence shown here is derived from an EMBL/GenBank/DDBJ whole genome shotgun (WGS) entry which is preliminary data.</text>
</comment>
<keyword evidence="8" id="KW-1133">Transmembrane helix</keyword>
<dbReference type="InterPro" id="IPR001245">
    <property type="entry name" value="Ser-Thr/Tyr_kinase_cat_dom"/>
</dbReference>
<feature type="binding site" evidence="6">
    <location>
        <position position="513"/>
    </location>
    <ligand>
        <name>ATP</name>
        <dbReference type="ChEBI" id="CHEBI:30616"/>
    </ligand>
</feature>
<feature type="domain" description="Protein kinase" evidence="9">
    <location>
        <begin position="486"/>
        <end position="820"/>
    </location>
</feature>
<evidence type="ECO:0000256" key="8">
    <source>
        <dbReference type="SAM" id="Phobius"/>
    </source>
</evidence>
<feature type="region of interest" description="Disordered" evidence="7">
    <location>
        <begin position="565"/>
        <end position="602"/>
    </location>
</feature>
<dbReference type="InterPro" id="IPR011009">
    <property type="entry name" value="Kinase-like_dom_sf"/>
</dbReference>
<dbReference type="PRINTS" id="PR00109">
    <property type="entry name" value="TYRKINASE"/>
</dbReference>
<feature type="transmembrane region" description="Helical" evidence="8">
    <location>
        <begin position="123"/>
        <end position="139"/>
    </location>
</feature>
<dbReference type="PROSITE" id="PS50011">
    <property type="entry name" value="PROTEIN_KINASE_DOM"/>
    <property type="match status" value="1"/>
</dbReference>
<feature type="transmembrane region" description="Helical" evidence="8">
    <location>
        <begin position="20"/>
        <end position="39"/>
    </location>
</feature>
<dbReference type="Proteomes" id="UP000232323">
    <property type="component" value="Unassembled WGS sequence"/>
</dbReference>
<name>A0A250X8X2_9CHLO</name>
<evidence type="ECO:0000256" key="5">
    <source>
        <dbReference type="ARBA" id="ARBA00022840"/>
    </source>
</evidence>
<dbReference type="STRING" id="1157962.A0A250X8X2"/>
<gene>
    <name evidence="10" type="ORF">CEUSTIGMA_g6784.t1</name>
</gene>
<reference evidence="10 11" key="1">
    <citation type="submission" date="2017-08" db="EMBL/GenBank/DDBJ databases">
        <title>Acidophilic green algal genome provides insights into adaptation to an acidic environment.</title>
        <authorList>
            <person name="Hirooka S."/>
            <person name="Hirose Y."/>
            <person name="Kanesaki Y."/>
            <person name="Higuchi S."/>
            <person name="Fujiwara T."/>
            <person name="Onuma R."/>
            <person name="Era A."/>
            <person name="Ohbayashi R."/>
            <person name="Uzuka A."/>
            <person name="Nozaki H."/>
            <person name="Yoshikawa H."/>
            <person name="Miyagishima S.Y."/>
        </authorList>
    </citation>
    <scope>NUCLEOTIDE SEQUENCE [LARGE SCALE GENOMIC DNA]</scope>
    <source>
        <strain evidence="10 11">NIES-2499</strain>
    </source>
</reference>
<dbReference type="EMBL" id="BEGY01000041">
    <property type="protein sequence ID" value="GAX79342.1"/>
    <property type="molecule type" value="Genomic_DNA"/>
</dbReference>
<feature type="region of interest" description="Disordered" evidence="7">
    <location>
        <begin position="276"/>
        <end position="321"/>
    </location>
</feature>
<dbReference type="OrthoDB" id="548589at2759"/>
<keyword evidence="1" id="KW-0723">Serine/threonine-protein kinase</keyword>
<dbReference type="SMART" id="SM00220">
    <property type="entry name" value="S_TKc"/>
    <property type="match status" value="1"/>
</dbReference>
<dbReference type="Gene3D" id="1.10.510.10">
    <property type="entry name" value="Transferase(Phosphotransferase) domain 1"/>
    <property type="match status" value="1"/>
</dbReference>
<dbReference type="Pfam" id="PF07714">
    <property type="entry name" value="PK_Tyr_Ser-Thr"/>
    <property type="match status" value="2"/>
</dbReference>
<protein>
    <recommendedName>
        <fullName evidence="9">Protein kinase domain-containing protein</fullName>
    </recommendedName>
</protein>
<feature type="transmembrane region" description="Helical" evidence="8">
    <location>
        <begin position="145"/>
        <end position="162"/>
    </location>
</feature>
<evidence type="ECO:0000256" key="1">
    <source>
        <dbReference type="ARBA" id="ARBA00022527"/>
    </source>
</evidence>
<evidence type="ECO:0000313" key="11">
    <source>
        <dbReference type="Proteomes" id="UP000232323"/>
    </source>
</evidence>
<keyword evidence="4" id="KW-0418">Kinase</keyword>
<sequence>MKFTGGKAGGQIAPTSIRLLSGTFALLGIHTAALFRMLATMVNRDPETMPLLGAESLAVLLTIAVEVVFLTVVVNLITCNSMKKITVAATADRTLLITGILIPLANTCWSFSVPTYDVSQRNFVFFSVYMMLIGLYTGAFTDLPVPYSVLQLLLSFPFYLYLDYRKVYILMHKAAVIATNTTVTDCLGQAMTGAGIPPQNDLLSSFGDLQGTHQALHQQCSTDMYSGTTASSLLPHDLTSWAAFLLQHCLSRGTVLFFVGLMTSMLVSLLIGQHGSPTQSQQDPDAAASVGSSRDELRAMDASTPGGGGTSSGTTAQQGPPYWPMETFGTSVLRHRILIQGCSKISSVLQGIDAWLSVVSGANRAWVVCLPFSVAYFIRVSLARMDPQTFSIKEVQCEEWLLVMVSFFLLGRESMNLDVEALVGSISALQESFQAVPIVTQRSVNDLIDNVRRAIRGDPDLTTGSAGLGSMSLQMTGMVPEEADKLKLLDLLGEGAFARVYRGLWDGIQVAVKIMILPGDLSRSEKRERMAIMEAAISTSLSHPNIVQTYTYSFAAIEKKIRATERDDNHRKSGQSVRRTGRGSSRKKDQAEDVAQNQDSTSSSIDGFKVQLVLEFCDCGSLRDALDKRIFFKDSLQVGPADVSAIPFSWANMNYEAILDTAIDIARGMAHLHQRNIVHSDLKPRNVLLMSSSKDSRGIVAKVSDFGLSFKMEGMKTHTSNFFQGTLTHMSPEVMEKGIMGKAADVYSFGITLWELLTGLEPFREVNPVYLAYEICKNGRRPEWPPGTPKDYQDLACHCWSETLQDRPTMSDALDKLVAMKVSLEERNARIQAWEAELLGDEGDEQAREIEGTSCSVAAAPAHELANGELVGFMYKDRSAVNAGVSRASSLPEDVALRTTEGDKDLPEILDFKNEDALYFPPYSVSRVGGTV</sequence>
<feature type="transmembrane region" description="Helical" evidence="8">
    <location>
        <begin position="254"/>
        <end position="272"/>
    </location>
</feature>
<dbReference type="InterPro" id="IPR008271">
    <property type="entry name" value="Ser/Thr_kinase_AS"/>
</dbReference>
<dbReference type="PROSITE" id="PS00107">
    <property type="entry name" value="PROTEIN_KINASE_ATP"/>
    <property type="match status" value="1"/>
</dbReference>
<dbReference type="AlphaFoldDB" id="A0A250X8X2"/>
<keyword evidence="8" id="KW-0472">Membrane</keyword>
<feature type="transmembrane region" description="Helical" evidence="8">
    <location>
        <begin position="51"/>
        <end position="74"/>
    </location>
</feature>
<dbReference type="PANTHER" id="PTHR44329:SF214">
    <property type="entry name" value="PROTEIN KINASE DOMAIN-CONTAINING PROTEIN"/>
    <property type="match status" value="1"/>
</dbReference>
<organism evidence="10 11">
    <name type="scientific">Chlamydomonas eustigma</name>
    <dbReference type="NCBI Taxonomy" id="1157962"/>
    <lineage>
        <taxon>Eukaryota</taxon>
        <taxon>Viridiplantae</taxon>
        <taxon>Chlorophyta</taxon>
        <taxon>core chlorophytes</taxon>
        <taxon>Chlorophyceae</taxon>
        <taxon>CS clade</taxon>
        <taxon>Chlamydomonadales</taxon>
        <taxon>Chlamydomonadaceae</taxon>
        <taxon>Chlamydomonas</taxon>
    </lineage>
</organism>
<evidence type="ECO:0000259" key="9">
    <source>
        <dbReference type="PROSITE" id="PS50011"/>
    </source>
</evidence>
<dbReference type="GO" id="GO:0004674">
    <property type="term" value="F:protein serine/threonine kinase activity"/>
    <property type="evidence" value="ECO:0007669"/>
    <property type="project" value="UniProtKB-KW"/>
</dbReference>
<evidence type="ECO:0000256" key="7">
    <source>
        <dbReference type="SAM" id="MobiDB-lite"/>
    </source>
</evidence>
<keyword evidence="11" id="KW-1185">Reference proteome</keyword>
<keyword evidence="2" id="KW-0808">Transferase</keyword>
<dbReference type="PROSITE" id="PS00108">
    <property type="entry name" value="PROTEIN_KINASE_ST"/>
    <property type="match status" value="1"/>
</dbReference>
<dbReference type="InterPro" id="IPR000719">
    <property type="entry name" value="Prot_kinase_dom"/>
</dbReference>
<dbReference type="InterPro" id="IPR051681">
    <property type="entry name" value="Ser/Thr_Kinases-Pseudokinases"/>
</dbReference>
<keyword evidence="8" id="KW-0812">Transmembrane</keyword>
<dbReference type="InterPro" id="IPR017441">
    <property type="entry name" value="Protein_kinase_ATP_BS"/>
</dbReference>
<dbReference type="GO" id="GO:0005524">
    <property type="term" value="F:ATP binding"/>
    <property type="evidence" value="ECO:0007669"/>
    <property type="project" value="UniProtKB-UniRule"/>
</dbReference>
<evidence type="ECO:0000256" key="6">
    <source>
        <dbReference type="PROSITE-ProRule" id="PRU10141"/>
    </source>
</evidence>
<evidence type="ECO:0000256" key="4">
    <source>
        <dbReference type="ARBA" id="ARBA00022777"/>
    </source>
</evidence>
<dbReference type="SUPFAM" id="SSF56112">
    <property type="entry name" value="Protein kinase-like (PK-like)"/>
    <property type="match status" value="1"/>
</dbReference>
<dbReference type="Gene3D" id="3.30.200.20">
    <property type="entry name" value="Phosphorylase Kinase, domain 1"/>
    <property type="match status" value="1"/>
</dbReference>